<keyword evidence="10 13" id="KW-1133">Transmembrane helix</keyword>
<evidence type="ECO:0000256" key="10">
    <source>
        <dbReference type="ARBA" id="ARBA00022989"/>
    </source>
</evidence>
<keyword evidence="9" id="KW-0862">Zinc</keyword>
<name>A0A154BVW5_ANASB</name>
<keyword evidence="7" id="KW-0479">Metal-binding</keyword>
<evidence type="ECO:0000256" key="2">
    <source>
        <dbReference type="ARBA" id="ARBA00004651"/>
    </source>
</evidence>
<dbReference type="AlphaFoldDB" id="A0A154BVW5"/>
<dbReference type="STRING" id="1794912.AXX12_05085"/>
<comment type="similarity">
    <text evidence="3">Belongs to the peptidase M50B family.</text>
</comment>
<evidence type="ECO:0000259" key="14">
    <source>
        <dbReference type="Pfam" id="PF02163"/>
    </source>
</evidence>
<sequence>MVFRIPALLAALTVHEYAHARVADYLGDPTPARAERLTLNPIAHLDPVGLIMLWLFQFGWAKPVPINPYCFRNGRNGIIMVSFAGPASNILLALFSALALGIMAKFNVNSYAVEQVLWLLYSYNIMFAIFNLLPFPPLDGSKIVEVLLPARAAELYERMAPYAPFLLVGLIYLGVISAITYPLQRFLSLIIHSIVGVLL</sequence>
<dbReference type="PANTHER" id="PTHR35864:SF1">
    <property type="entry name" value="ZINC METALLOPROTEASE YWHC-RELATED"/>
    <property type="match status" value="1"/>
</dbReference>
<evidence type="ECO:0000256" key="9">
    <source>
        <dbReference type="ARBA" id="ARBA00022833"/>
    </source>
</evidence>
<feature type="domain" description="Peptidase M50" evidence="14">
    <location>
        <begin position="107"/>
        <end position="154"/>
    </location>
</feature>
<protein>
    <submittedName>
        <fullName evidence="15">Peptidase</fullName>
    </submittedName>
</protein>
<dbReference type="GO" id="GO:0046872">
    <property type="term" value="F:metal ion binding"/>
    <property type="evidence" value="ECO:0007669"/>
    <property type="project" value="UniProtKB-KW"/>
</dbReference>
<feature type="transmembrane region" description="Helical" evidence="13">
    <location>
        <begin position="162"/>
        <end position="183"/>
    </location>
</feature>
<comment type="cofactor">
    <cofactor evidence="1">
        <name>Zn(2+)</name>
        <dbReference type="ChEBI" id="CHEBI:29105"/>
    </cofactor>
</comment>
<evidence type="ECO:0000256" key="1">
    <source>
        <dbReference type="ARBA" id="ARBA00001947"/>
    </source>
</evidence>
<dbReference type="CDD" id="cd06158">
    <property type="entry name" value="S2P-M50_like_1"/>
    <property type="match status" value="1"/>
</dbReference>
<gene>
    <name evidence="15" type="ORF">AXX12_05085</name>
</gene>
<dbReference type="Proteomes" id="UP000076268">
    <property type="component" value="Unassembled WGS sequence"/>
</dbReference>
<keyword evidence="8" id="KW-0378">Hydrolase</keyword>
<dbReference type="GO" id="GO:0005886">
    <property type="term" value="C:plasma membrane"/>
    <property type="evidence" value="ECO:0007669"/>
    <property type="project" value="UniProtKB-SubCell"/>
</dbReference>
<keyword evidence="4" id="KW-1003">Cell membrane</keyword>
<dbReference type="PANTHER" id="PTHR35864">
    <property type="entry name" value="ZINC METALLOPROTEASE MJ0611-RELATED"/>
    <property type="match status" value="1"/>
</dbReference>
<evidence type="ECO:0000313" key="15">
    <source>
        <dbReference type="EMBL" id="KYZ77638.1"/>
    </source>
</evidence>
<proteinExistence type="inferred from homology"/>
<evidence type="ECO:0000256" key="12">
    <source>
        <dbReference type="ARBA" id="ARBA00023136"/>
    </source>
</evidence>
<organism evidence="15 16">
    <name type="scientific">Anaerosporomusa subterranea</name>
    <dbReference type="NCBI Taxonomy" id="1794912"/>
    <lineage>
        <taxon>Bacteria</taxon>
        <taxon>Bacillati</taxon>
        <taxon>Bacillota</taxon>
        <taxon>Negativicutes</taxon>
        <taxon>Acetonemataceae</taxon>
        <taxon>Anaerosporomusa</taxon>
    </lineage>
</organism>
<feature type="transmembrane region" description="Helical" evidence="13">
    <location>
        <begin position="78"/>
        <end position="104"/>
    </location>
</feature>
<dbReference type="Pfam" id="PF02163">
    <property type="entry name" value="Peptidase_M50"/>
    <property type="match status" value="1"/>
</dbReference>
<evidence type="ECO:0000256" key="11">
    <source>
        <dbReference type="ARBA" id="ARBA00023049"/>
    </source>
</evidence>
<keyword evidence="12 13" id="KW-0472">Membrane</keyword>
<dbReference type="InterPro" id="IPR008915">
    <property type="entry name" value="Peptidase_M50"/>
</dbReference>
<evidence type="ECO:0000256" key="8">
    <source>
        <dbReference type="ARBA" id="ARBA00022801"/>
    </source>
</evidence>
<evidence type="ECO:0000256" key="5">
    <source>
        <dbReference type="ARBA" id="ARBA00022670"/>
    </source>
</evidence>
<evidence type="ECO:0000256" key="4">
    <source>
        <dbReference type="ARBA" id="ARBA00022475"/>
    </source>
</evidence>
<dbReference type="InterPro" id="IPR052348">
    <property type="entry name" value="Metallopeptidase_M50B"/>
</dbReference>
<evidence type="ECO:0000313" key="16">
    <source>
        <dbReference type="Proteomes" id="UP000076268"/>
    </source>
</evidence>
<evidence type="ECO:0000256" key="13">
    <source>
        <dbReference type="SAM" id="Phobius"/>
    </source>
</evidence>
<reference evidence="15 16" key="1">
    <citation type="submission" date="2016-02" db="EMBL/GenBank/DDBJ databases">
        <title>Anaerosporomusa subterraneum gen. nov., sp. nov., a spore-forming obligate anaerobe isolated from saprolite.</title>
        <authorList>
            <person name="Choi J.K."/>
            <person name="Shah M."/>
            <person name="Yee N."/>
        </authorList>
    </citation>
    <scope>NUCLEOTIDE SEQUENCE [LARGE SCALE GENOMIC DNA]</scope>
    <source>
        <strain evidence="15 16">RU4</strain>
    </source>
</reference>
<evidence type="ECO:0000256" key="7">
    <source>
        <dbReference type="ARBA" id="ARBA00022723"/>
    </source>
</evidence>
<accession>A0A154BVW5</accession>
<dbReference type="GO" id="GO:0006508">
    <property type="term" value="P:proteolysis"/>
    <property type="evidence" value="ECO:0007669"/>
    <property type="project" value="UniProtKB-KW"/>
</dbReference>
<dbReference type="GO" id="GO:0008237">
    <property type="term" value="F:metallopeptidase activity"/>
    <property type="evidence" value="ECO:0007669"/>
    <property type="project" value="UniProtKB-KW"/>
</dbReference>
<keyword evidence="6 13" id="KW-0812">Transmembrane</keyword>
<evidence type="ECO:0000256" key="6">
    <source>
        <dbReference type="ARBA" id="ARBA00022692"/>
    </source>
</evidence>
<comment type="subcellular location">
    <subcellularLocation>
        <location evidence="2">Cell membrane</location>
        <topology evidence="2">Multi-pass membrane protein</topology>
    </subcellularLocation>
</comment>
<dbReference type="InterPro" id="IPR044537">
    <property type="entry name" value="Rip2-like"/>
</dbReference>
<dbReference type="EMBL" id="LSGP01000013">
    <property type="protein sequence ID" value="KYZ77638.1"/>
    <property type="molecule type" value="Genomic_DNA"/>
</dbReference>
<comment type="caution">
    <text evidence="15">The sequence shown here is derived from an EMBL/GenBank/DDBJ whole genome shotgun (WGS) entry which is preliminary data.</text>
</comment>
<keyword evidence="5" id="KW-0645">Protease</keyword>
<evidence type="ECO:0000256" key="3">
    <source>
        <dbReference type="ARBA" id="ARBA00007931"/>
    </source>
</evidence>
<keyword evidence="11" id="KW-0482">Metalloprotease</keyword>
<keyword evidence="16" id="KW-1185">Reference proteome</keyword>
<feature type="transmembrane region" description="Helical" evidence="13">
    <location>
        <begin position="116"/>
        <end position="135"/>
    </location>
</feature>